<dbReference type="AlphaFoldDB" id="A0A2C9U5U8"/>
<evidence type="ECO:0000313" key="2">
    <source>
        <dbReference type="EMBL" id="OAY25102.1"/>
    </source>
</evidence>
<feature type="compositionally biased region" description="Polar residues" evidence="1">
    <location>
        <begin position="34"/>
        <end position="59"/>
    </location>
</feature>
<protein>
    <submittedName>
        <fullName evidence="2">Uncharacterized protein</fullName>
    </submittedName>
</protein>
<name>A0A2C9U5U8_MANES</name>
<reference evidence="2" key="1">
    <citation type="submission" date="2016-02" db="EMBL/GenBank/DDBJ databases">
        <title>WGS assembly of Manihot esculenta.</title>
        <authorList>
            <person name="Bredeson J.V."/>
            <person name="Prochnik S.E."/>
            <person name="Lyons J.B."/>
            <person name="Schmutz J."/>
            <person name="Grimwood J."/>
            <person name="Vrebalov J."/>
            <person name="Bart R.S."/>
            <person name="Amuge T."/>
            <person name="Ferguson M.E."/>
            <person name="Green R."/>
            <person name="Putnam N."/>
            <person name="Stites J."/>
            <person name="Rounsley S."/>
            <person name="Rokhsar D.S."/>
        </authorList>
    </citation>
    <scope>NUCLEOTIDE SEQUENCE [LARGE SCALE GENOMIC DNA]</scope>
    <source>
        <tissue evidence="2">Leaf</tissue>
    </source>
</reference>
<sequence length="59" mass="6478">MDSPWSHSIHTHPQYFTHGPSSFSALDTCKRPISAQSRTGESARDQNTPSTHTSRGPPT</sequence>
<feature type="region of interest" description="Disordered" evidence="1">
    <location>
        <begin position="1"/>
        <end position="59"/>
    </location>
</feature>
<dbReference type="EMBL" id="CM004403">
    <property type="protein sequence ID" value="OAY25102.1"/>
    <property type="molecule type" value="Genomic_DNA"/>
</dbReference>
<gene>
    <name evidence="2" type="ORF">MANES_17G067100</name>
</gene>
<evidence type="ECO:0000256" key="1">
    <source>
        <dbReference type="SAM" id="MobiDB-lite"/>
    </source>
</evidence>
<proteinExistence type="predicted"/>
<organism evidence="2">
    <name type="scientific">Manihot esculenta</name>
    <name type="common">Cassava</name>
    <name type="synonym">Jatropha manihot</name>
    <dbReference type="NCBI Taxonomy" id="3983"/>
    <lineage>
        <taxon>Eukaryota</taxon>
        <taxon>Viridiplantae</taxon>
        <taxon>Streptophyta</taxon>
        <taxon>Embryophyta</taxon>
        <taxon>Tracheophyta</taxon>
        <taxon>Spermatophyta</taxon>
        <taxon>Magnoliopsida</taxon>
        <taxon>eudicotyledons</taxon>
        <taxon>Gunneridae</taxon>
        <taxon>Pentapetalae</taxon>
        <taxon>rosids</taxon>
        <taxon>fabids</taxon>
        <taxon>Malpighiales</taxon>
        <taxon>Euphorbiaceae</taxon>
        <taxon>Crotonoideae</taxon>
        <taxon>Manihoteae</taxon>
        <taxon>Manihot</taxon>
    </lineage>
</organism>
<accession>A0A2C9U5U8</accession>